<accession>A0A1R1JXR9</accession>
<evidence type="ECO:0000313" key="1">
    <source>
        <dbReference type="EMBL" id="OMG90711.1"/>
    </source>
</evidence>
<organism evidence="1 2">
    <name type="scientific">Alcaligenes xylosoxydans xylosoxydans</name>
    <name type="common">Achromobacter xylosoxidans</name>
    <dbReference type="NCBI Taxonomy" id="85698"/>
    <lineage>
        <taxon>Bacteria</taxon>
        <taxon>Pseudomonadati</taxon>
        <taxon>Pseudomonadota</taxon>
        <taxon>Betaproteobacteria</taxon>
        <taxon>Burkholderiales</taxon>
        <taxon>Alcaligenaceae</taxon>
        <taxon>Achromobacter</taxon>
    </lineage>
</organism>
<comment type="caution">
    <text evidence="1">The sequence shown here is derived from an EMBL/GenBank/DDBJ whole genome shotgun (WGS) entry which is preliminary data.</text>
</comment>
<dbReference type="AlphaFoldDB" id="A0A1R1JXR9"/>
<sequence length="62" mass="6620">MKKGEAAGWGAGRPQLPANLAQLCPPVPEVTSDSWDDFARSYMALAVQYGQCCARHLATVLA</sequence>
<gene>
    <name evidence="1" type="ORF">BIZ92_20600</name>
</gene>
<protein>
    <submittedName>
        <fullName evidence="1">Uncharacterized protein</fullName>
    </submittedName>
</protein>
<reference evidence="1 2" key="1">
    <citation type="submission" date="2016-09" db="EMBL/GenBank/DDBJ databases">
        <title>Phylogenomics of Achromobacter.</title>
        <authorList>
            <person name="Jeukens J."/>
            <person name="Freschi L."/>
            <person name="Vincent A.T."/>
            <person name="Emond-Rheault J.-G."/>
            <person name="Kukavica-Ibrulj I."/>
            <person name="Charette S.J."/>
            <person name="Levesque R.C."/>
        </authorList>
    </citation>
    <scope>NUCLEOTIDE SEQUENCE [LARGE SCALE GENOMIC DNA]</scope>
    <source>
        <strain evidence="1 2">AUS488</strain>
    </source>
</reference>
<dbReference type="Proteomes" id="UP000187251">
    <property type="component" value="Unassembled WGS sequence"/>
</dbReference>
<dbReference type="EMBL" id="MJMN01000005">
    <property type="protein sequence ID" value="OMG90711.1"/>
    <property type="molecule type" value="Genomic_DNA"/>
</dbReference>
<name>A0A1R1JXR9_ALCXX</name>
<proteinExistence type="predicted"/>
<evidence type="ECO:0000313" key="2">
    <source>
        <dbReference type="Proteomes" id="UP000187251"/>
    </source>
</evidence>